<dbReference type="RefSeq" id="XP_055885480.1">
    <property type="nucleotide sequence ID" value="XM_056029505.1"/>
</dbReference>
<keyword evidence="7" id="KW-1185">Reference proteome</keyword>
<feature type="compositionally biased region" description="Acidic residues" evidence="5">
    <location>
        <begin position="419"/>
        <end position="431"/>
    </location>
</feature>
<accession>A0A9W3AEC7</accession>
<dbReference type="GO" id="GO:0008270">
    <property type="term" value="F:zinc ion binding"/>
    <property type="evidence" value="ECO:0007669"/>
    <property type="project" value="UniProtKB-KW"/>
</dbReference>
<evidence type="ECO:0000256" key="1">
    <source>
        <dbReference type="ARBA" id="ARBA00022771"/>
    </source>
</evidence>
<organism evidence="7 8">
    <name type="scientific">Biomphalaria glabrata</name>
    <name type="common">Bloodfluke planorb</name>
    <name type="synonym">Freshwater snail</name>
    <dbReference type="NCBI Taxonomy" id="6526"/>
    <lineage>
        <taxon>Eukaryota</taxon>
        <taxon>Metazoa</taxon>
        <taxon>Spiralia</taxon>
        <taxon>Lophotrochozoa</taxon>
        <taxon>Mollusca</taxon>
        <taxon>Gastropoda</taxon>
        <taxon>Heterobranchia</taxon>
        <taxon>Euthyneura</taxon>
        <taxon>Panpulmonata</taxon>
        <taxon>Hygrophila</taxon>
        <taxon>Lymnaeoidea</taxon>
        <taxon>Planorbidae</taxon>
        <taxon>Biomphalaria</taxon>
    </lineage>
</organism>
<dbReference type="Pfam" id="PF15926">
    <property type="entry name" value="RNF220"/>
    <property type="match status" value="1"/>
</dbReference>
<dbReference type="OMA" id="EDRNDRX"/>
<feature type="compositionally biased region" description="Basic and acidic residues" evidence="5">
    <location>
        <begin position="432"/>
        <end position="443"/>
    </location>
</feature>
<evidence type="ECO:0000313" key="8">
    <source>
        <dbReference type="RefSeq" id="XP_055885479.1"/>
    </source>
</evidence>
<keyword evidence="2" id="KW-0862">Zinc</keyword>
<evidence type="ECO:0000259" key="6">
    <source>
        <dbReference type="PROSITE" id="PS50089"/>
    </source>
</evidence>
<dbReference type="GO" id="GO:0016567">
    <property type="term" value="P:protein ubiquitination"/>
    <property type="evidence" value="ECO:0007669"/>
    <property type="project" value="TreeGrafter"/>
</dbReference>
<dbReference type="Gene3D" id="3.30.40.10">
    <property type="entry name" value="Zinc/RING finger domain, C3HC4 (zinc finger)"/>
    <property type="match status" value="1"/>
</dbReference>
<feature type="coiled-coil region" evidence="4">
    <location>
        <begin position="501"/>
        <end position="528"/>
    </location>
</feature>
<dbReference type="InterPro" id="IPR040178">
    <property type="entry name" value="RNF220_RING"/>
</dbReference>
<keyword evidence="1 3" id="KW-0479">Metal-binding</keyword>
<protein>
    <submittedName>
        <fullName evidence="8 9">E3 ubiquitin-protein ligase Rnf220-like isoform X1</fullName>
    </submittedName>
</protein>
<dbReference type="InterPro" id="IPR013083">
    <property type="entry name" value="Znf_RING/FYVE/PHD"/>
</dbReference>
<dbReference type="PANTHER" id="PTHR13459">
    <property type="entry name" value="E3 UBIQUITIN-PROTEIN LIGASE RNF220 ISOFORM X1"/>
    <property type="match status" value="1"/>
</dbReference>
<feature type="compositionally biased region" description="Basic and acidic residues" evidence="5">
    <location>
        <begin position="178"/>
        <end position="192"/>
    </location>
</feature>
<dbReference type="GeneID" id="106064115"/>
<reference evidence="8 9" key="1">
    <citation type="submission" date="2025-04" db="UniProtKB">
        <authorList>
            <consortium name="RefSeq"/>
        </authorList>
    </citation>
    <scope>IDENTIFICATION</scope>
</reference>
<dbReference type="PANTHER" id="PTHR13459:SF1">
    <property type="entry name" value="E3 UBIQUITIN-PROTEIN LIGASE RNF220 ISOFORM X1"/>
    <property type="match status" value="1"/>
</dbReference>
<feature type="region of interest" description="Disordered" evidence="5">
    <location>
        <begin position="267"/>
        <end position="308"/>
    </location>
</feature>
<feature type="compositionally biased region" description="Polar residues" evidence="5">
    <location>
        <begin position="276"/>
        <end position="290"/>
    </location>
</feature>
<dbReference type="InterPro" id="IPR001841">
    <property type="entry name" value="Znf_RING"/>
</dbReference>
<dbReference type="SUPFAM" id="SSF57850">
    <property type="entry name" value="RING/U-box"/>
    <property type="match status" value="1"/>
</dbReference>
<dbReference type="OrthoDB" id="6270329at2759"/>
<dbReference type="InterPro" id="IPR052443">
    <property type="entry name" value="E3_ubiq-ligase_RNF220-like"/>
</dbReference>
<feature type="compositionally biased region" description="Basic and acidic residues" evidence="5">
    <location>
        <begin position="293"/>
        <end position="308"/>
    </location>
</feature>
<sequence>MMSTDLQRSLAMFRFNFWPKQFFPPAPGSGGMDNPAFMPNLTSPALMVLASTTEGNETPRLPGPPNPFTGQGMDKDLPPPPPFSSASFAMFRPGDPFSPPLYSPLSFVRPGIDRRLAMMNHGVRPGAFRPLGPEGLEGTYHSAFSPAKKIKSDDSSAATSSAEIGHQNEGGYCDDQCPDERDTPPGVKEERPSSISSAGYDTISEPESGDAYERGTPDSEGRALRKPRKRVAHDGHTPCCPVCGLTLRAGELEAHLMLEVEKLDKLSRCGRKSSRDTTPQGRKSLPSPSGSRKGKDSPPPEVASRSRYDNFLRIRCNRQSRLSARSRNKKKRPGDEGVKETVCPICNERVMGVAEDLNAHVEMCLKQRTDGEEEPVDVEGEYEEYEWAGQTRVRATSLLEGGYSGQGFQTVTARKGSDEDGELNVDGDDTEEYGRPQFSEKDILPIGSKETSPPSDTKSSLKYESPERSYSSRTDTVKSDGVGCSKTLYEGFSHSSCDQRGDEQSALIAALRLKLRDLEAEKSSKQKCLICMDSYKTPLTSIQCWHVHCEACWMRTLGAKKLCPQCNMITSPNDLRRVYL</sequence>
<dbReference type="Pfam" id="PF13923">
    <property type="entry name" value="zf-C3HC4_2"/>
    <property type="match status" value="1"/>
</dbReference>
<dbReference type="CDD" id="cd16563">
    <property type="entry name" value="RING-HC_RNF220"/>
    <property type="match status" value="1"/>
</dbReference>
<feature type="compositionally biased region" description="Basic and acidic residues" evidence="5">
    <location>
        <begin position="211"/>
        <end position="223"/>
    </location>
</feature>
<feature type="compositionally biased region" description="Polar residues" evidence="5">
    <location>
        <begin position="449"/>
        <end position="458"/>
    </location>
</feature>
<name>A0A9W3AEC7_BIOGL</name>
<dbReference type="Gene3D" id="3.30.160.60">
    <property type="entry name" value="Classic Zinc Finger"/>
    <property type="match status" value="1"/>
</dbReference>
<feature type="region of interest" description="Disordered" evidence="5">
    <location>
        <begin position="147"/>
        <end position="235"/>
    </location>
</feature>
<evidence type="ECO:0000313" key="9">
    <source>
        <dbReference type="RefSeq" id="XP_055885480.1"/>
    </source>
</evidence>
<evidence type="ECO:0000313" key="7">
    <source>
        <dbReference type="Proteomes" id="UP001165740"/>
    </source>
</evidence>
<evidence type="ECO:0000256" key="4">
    <source>
        <dbReference type="SAM" id="Coils"/>
    </source>
</evidence>
<proteinExistence type="predicted"/>
<gene>
    <name evidence="8 9" type="primary">LOC106064115</name>
</gene>
<evidence type="ECO:0000256" key="5">
    <source>
        <dbReference type="SAM" id="MobiDB-lite"/>
    </source>
</evidence>
<dbReference type="PROSITE" id="PS50089">
    <property type="entry name" value="ZF_RING_2"/>
    <property type="match status" value="1"/>
</dbReference>
<dbReference type="InterPro" id="IPR031824">
    <property type="entry name" value="RNF220_mid"/>
</dbReference>
<dbReference type="Proteomes" id="UP001165740">
    <property type="component" value="Chromosome 5"/>
</dbReference>
<feature type="domain" description="RING-type" evidence="6">
    <location>
        <begin position="528"/>
        <end position="567"/>
    </location>
</feature>
<feature type="region of interest" description="Disordered" evidence="5">
    <location>
        <begin position="405"/>
        <end position="477"/>
    </location>
</feature>
<keyword evidence="4" id="KW-0175">Coiled coil</keyword>
<keyword evidence="1 3" id="KW-0863">Zinc-finger</keyword>
<evidence type="ECO:0000256" key="2">
    <source>
        <dbReference type="ARBA" id="ARBA00022833"/>
    </source>
</evidence>
<evidence type="ECO:0000256" key="3">
    <source>
        <dbReference type="PROSITE-ProRule" id="PRU00175"/>
    </source>
</evidence>
<dbReference type="AlphaFoldDB" id="A0A9W3AEC7"/>
<dbReference type="GO" id="GO:0061630">
    <property type="term" value="F:ubiquitin protein ligase activity"/>
    <property type="evidence" value="ECO:0007669"/>
    <property type="project" value="TreeGrafter"/>
</dbReference>
<dbReference type="RefSeq" id="XP_055885479.1">
    <property type="nucleotide sequence ID" value="XM_056029504.1"/>
</dbReference>